<feature type="compositionally biased region" description="Low complexity" evidence="7">
    <location>
        <begin position="409"/>
        <end position="421"/>
    </location>
</feature>
<accession>A0A0L0DVG8</accession>
<dbReference type="eggNOG" id="KOG1416">
    <property type="taxonomic scope" value="Eukaryota"/>
</dbReference>
<keyword evidence="9" id="KW-1185">Reference proteome</keyword>
<dbReference type="EMBL" id="GL349441">
    <property type="protein sequence ID" value="KNC56309.1"/>
    <property type="molecule type" value="Genomic_DNA"/>
</dbReference>
<proteinExistence type="inferred from homology"/>
<evidence type="ECO:0000256" key="1">
    <source>
        <dbReference type="ARBA" id="ARBA00004123"/>
    </source>
</evidence>
<keyword evidence="4" id="KW-0819">tRNA processing</keyword>
<reference evidence="8 9" key="1">
    <citation type="submission" date="2010-05" db="EMBL/GenBank/DDBJ databases">
        <title>The Genome Sequence of Thecamonas trahens ATCC 50062.</title>
        <authorList>
            <consortium name="The Broad Institute Genome Sequencing Platform"/>
            <person name="Russ C."/>
            <person name="Cuomo C."/>
            <person name="Shea T."/>
            <person name="Young S.K."/>
            <person name="Zeng Q."/>
            <person name="Koehrsen M."/>
            <person name="Haas B."/>
            <person name="Borodovsky M."/>
            <person name="Guigo R."/>
            <person name="Alvarado L."/>
            <person name="Berlin A."/>
            <person name="Bochicchio J."/>
            <person name="Borenstein D."/>
            <person name="Chapman S."/>
            <person name="Chen Z."/>
            <person name="Freedman E."/>
            <person name="Gellesch M."/>
            <person name="Goldberg J."/>
            <person name="Griggs A."/>
            <person name="Gujja S."/>
            <person name="Heilman E."/>
            <person name="Heiman D."/>
            <person name="Hepburn T."/>
            <person name="Howarth C."/>
            <person name="Jen D."/>
            <person name="Larson L."/>
            <person name="Mehta T."/>
            <person name="Park D."/>
            <person name="Pearson M."/>
            <person name="Roberts A."/>
            <person name="Saif S."/>
            <person name="Shenoy N."/>
            <person name="Sisk P."/>
            <person name="Stolte C."/>
            <person name="Sykes S."/>
            <person name="Thomson T."/>
            <person name="Walk T."/>
            <person name="White J."/>
            <person name="Yandava C."/>
            <person name="Burger G."/>
            <person name="Gray M.W."/>
            <person name="Holland P.W.H."/>
            <person name="King N."/>
            <person name="Lang F.B.F."/>
            <person name="Roger A.J."/>
            <person name="Ruiz-Trillo I."/>
            <person name="Lander E."/>
            <person name="Nusbaum C."/>
        </authorList>
    </citation>
    <scope>NUCLEOTIDE SEQUENCE [LARGE SCALE GENOMIC DNA]</scope>
    <source>
        <strain evidence="8 9">ATCC 50062</strain>
    </source>
</reference>
<protein>
    <recommendedName>
        <fullName evidence="3">tRNA (adenine(58)-N(1))-methyltransferase non-catalytic subunit TRM6</fullName>
    </recommendedName>
    <alternativeName>
        <fullName evidence="6">tRNA(m1A58)-methyltransferase subunit TRM6</fullName>
    </alternativeName>
</protein>
<dbReference type="GO" id="GO:0008168">
    <property type="term" value="F:methyltransferase activity"/>
    <property type="evidence" value="ECO:0007669"/>
    <property type="project" value="UniProtKB-KW"/>
</dbReference>
<feature type="region of interest" description="Disordered" evidence="7">
    <location>
        <begin position="386"/>
        <end position="439"/>
    </location>
</feature>
<evidence type="ECO:0000256" key="4">
    <source>
        <dbReference type="ARBA" id="ARBA00022694"/>
    </source>
</evidence>
<keyword evidence="8" id="KW-0808">Transferase</keyword>
<dbReference type="GeneID" id="25561967"/>
<evidence type="ECO:0000256" key="7">
    <source>
        <dbReference type="SAM" id="MobiDB-lite"/>
    </source>
</evidence>
<dbReference type="Proteomes" id="UP000054408">
    <property type="component" value="Unassembled WGS sequence"/>
</dbReference>
<comment type="subcellular location">
    <subcellularLocation>
        <location evidence="1">Nucleus</location>
    </subcellularLocation>
</comment>
<dbReference type="OMA" id="TRCRPYQ"/>
<dbReference type="STRING" id="461836.A0A0L0DVG8"/>
<dbReference type="OrthoDB" id="10254665at2759"/>
<dbReference type="Pfam" id="PF04189">
    <property type="entry name" value="Gcd10p"/>
    <property type="match status" value="1"/>
</dbReference>
<dbReference type="GO" id="GO:0031515">
    <property type="term" value="C:tRNA (m1A) methyltransferase complex"/>
    <property type="evidence" value="ECO:0007669"/>
    <property type="project" value="InterPro"/>
</dbReference>
<dbReference type="AlphaFoldDB" id="A0A0L0DVG8"/>
<gene>
    <name evidence="8" type="ORF">AMSG_02279</name>
</gene>
<organism evidence="8 9">
    <name type="scientific">Thecamonas trahens ATCC 50062</name>
    <dbReference type="NCBI Taxonomy" id="461836"/>
    <lineage>
        <taxon>Eukaryota</taxon>
        <taxon>Apusozoa</taxon>
        <taxon>Apusomonadida</taxon>
        <taxon>Apusomonadidae</taxon>
        <taxon>Thecamonas</taxon>
    </lineage>
</organism>
<comment type="similarity">
    <text evidence="2">Belongs to the TRM6/GCD10 family.</text>
</comment>
<dbReference type="InterPro" id="IPR017423">
    <property type="entry name" value="TRM6"/>
</dbReference>
<dbReference type="PANTHER" id="PTHR12945">
    <property type="entry name" value="TRANSLATION INITIATION FACTOR EIF3-RELATED"/>
    <property type="match status" value="1"/>
</dbReference>
<evidence type="ECO:0000313" key="9">
    <source>
        <dbReference type="Proteomes" id="UP000054408"/>
    </source>
</evidence>
<evidence type="ECO:0000256" key="5">
    <source>
        <dbReference type="ARBA" id="ARBA00023242"/>
    </source>
</evidence>
<name>A0A0L0DVG8_THETB</name>
<keyword evidence="5" id="KW-0539">Nucleus</keyword>
<evidence type="ECO:0000256" key="3">
    <source>
        <dbReference type="ARBA" id="ARBA00021704"/>
    </source>
</evidence>
<dbReference type="PANTHER" id="PTHR12945:SF0">
    <property type="entry name" value="TRNA (ADENINE(58)-N(1))-METHYLTRANSFERASE NON-CATALYTIC SUBUNIT TRM6"/>
    <property type="match status" value="1"/>
</dbReference>
<evidence type="ECO:0000256" key="6">
    <source>
        <dbReference type="ARBA" id="ARBA00032319"/>
    </source>
</evidence>
<evidence type="ECO:0000313" key="8">
    <source>
        <dbReference type="EMBL" id="KNC56309.1"/>
    </source>
</evidence>
<evidence type="ECO:0000256" key="2">
    <source>
        <dbReference type="ARBA" id="ARBA00008320"/>
    </source>
</evidence>
<sequence length="439" mass="46993">MESKDNVISEGEQVVLWSNKGFYMIKKASASTSLRMGKKKNGATLAGLVGEPYGSMFHLVGSEMVRMSSVATDTELTEISAPEDGVIGDNRHIKLKEEQTMSAEAIQAMREEGKPVEEIIGQLVESHAAYDSKTAFSQAKYIVKKKQKYEYVLTAYKATAARVADALFDRSPRKLCFLRPDALAYMLTAANVRAGASYAIVDGTNGLLTGAVLERCGGHGKVVNYGRCASPQLHSLSIMHWAQGGDSPILAPLVTTQLEALVNPELAAELAPLPLAEGTAHGLLMVPQDDPLPVLQAIYPILGLGEPFAIFFSYAEPLVACFQWLVETDSAIALRLSHTFLRPQQVLPDRTHPEVSFHNTSGFVLAGHKSMPLADDPSAPTAEEIAAAKARKASMRRTARKRQRSGVRAAAAAAAASPAAPSDDDGAAPAKRAKPLSAE</sequence>
<dbReference type="GO" id="GO:0030488">
    <property type="term" value="P:tRNA methylation"/>
    <property type="evidence" value="ECO:0007669"/>
    <property type="project" value="InterPro"/>
</dbReference>
<keyword evidence="8" id="KW-0489">Methyltransferase</keyword>
<dbReference type="GO" id="GO:0005634">
    <property type="term" value="C:nucleus"/>
    <property type="evidence" value="ECO:0007669"/>
    <property type="project" value="UniProtKB-SubCell"/>
</dbReference>
<feature type="compositionally biased region" description="Basic residues" evidence="7">
    <location>
        <begin position="389"/>
        <end position="405"/>
    </location>
</feature>
<dbReference type="RefSeq" id="XP_013760828.1">
    <property type="nucleotide sequence ID" value="XM_013905374.1"/>
</dbReference>